<evidence type="ECO:0000313" key="11">
    <source>
        <dbReference type="EMBL" id="OAQ21295.1"/>
    </source>
</evidence>
<dbReference type="CDD" id="cd10719">
    <property type="entry name" value="DnaJ_zf"/>
    <property type="match status" value="1"/>
</dbReference>
<dbReference type="SMART" id="SM00271">
    <property type="entry name" value="DnaJ"/>
    <property type="match status" value="1"/>
</dbReference>
<dbReference type="SUPFAM" id="SSF49493">
    <property type="entry name" value="HSP40/DnaJ peptide-binding domain"/>
    <property type="match status" value="1"/>
</dbReference>
<evidence type="ECO:0000313" key="12">
    <source>
        <dbReference type="Proteomes" id="UP000078390"/>
    </source>
</evidence>
<accession>A0A179D5D0</accession>
<evidence type="ECO:0000256" key="5">
    <source>
        <dbReference type="ARBA" id="ARBA00022833"/>
    </source>
</evidence>
<dbReference type="CDD" id="cd10747">
    <property type="entry name" value="DnaJ_C"/>
    <property type="match status" value="1"/>
</dbReference>
<evidence type="ECO:0000256" key="2">
    <source>
        <dbReference type="ARBA" id="ARBA00022723"/>
    </source>
</evidence>
<dbReference type="SUPFAM" id="SSF46565">
    <property type="entry name" value="Chaperone J-domain"/>
    <property type="match status" value="1"/>
</dbReference>
<keyword evidence="6" id="KW-0346">Stress response</keyword>
<dbReference type="InterPro" id="IPR036410">
    <property type="entry name" value="HSP_DnaJ_Cys-rich_dom_sf"/>
</dbReference>
<keyword evidence="12" id="KW-1185">Reference proteome</keyword>
<evidence type="ECO:0000256" key="4">
    <source>
        <dbReference type="ARBA" id="ARBA00022771"/>
    </source>
</evidence>
<dbReference type="InterPro" id="IPR001305">
    <property type="entry name" value="HSP_DnaJ_Cys-rich_dom"/>
</dbReference>
<keyword evidence="2 8" id="KW-0479">Metal-binding</keyword>
<dbReference type="Pfam" id="PF00684">
    <property type="entry name" value="DnaJ_CXXCXGXG"/>
    <property type="match status" value="1"/>
</dbReference>
<keyword evidence="3" id="KW-0677">Repeat</keyword>
<dbReference type="PANTHER" id="PTHR43096">
    <property type="entry name" value="DNAJ HOMOLOG 1, MITOCHONDRIAL-RELATED"/>
    <property type="match status" value="1"/>
</dbReference>
<comment type="caution">
    <text evidence="11">The sequence shown here is derived from an EMBL/GenBank/DDBJ whole genome shotgun (WGS) entry which is preliminary data.</text>
</comment>
<name>A0A179D5D0_9BACT</name>
<dbReference type="InterPro" id="IPR008971">
    <property type="entry name" value="HSP40/DnaJ_pept-bd"/>
</dbReference>
<evidence type="ECO:0008006" key="13">
    <source>
        <dbReference type="Google" id="ProtNLM"/>
    </source>
</evidence>
<keyword evidence="4 8" id="KW-0863">Zinc-finger</keyword>
<evidence type="ECO:0000259" key="9">
    <source>
        <dbReference type="PROSITE" id="PS50076"/>
    </source>
</evidence>
<dbReference type="AlphaFoldDB" id="A0A179D5D0"/>
<dbReference type="PRINTS" id="PR00625">
    <property type="entry name" value="JDOMAIN"/>
</dbReference>
<feature type="zinc finger region" description="CR-type" evidence="8">
    <location>
        <begin position="90"/>
        <end position="167"/>
    </location>
</feature>
<evidence type="ECO:0000256" key="7">
    <source>
        <dbReference type="ARBA" id="ARBA00023186"/>
    </source>
</evidence>
<dbReference type="FunFam" id="2.10.230.10:FF:000001">
    <property type="entry name" value="DnaJ subfamily A member 2"/>
    <property type="match status" value="1"/>
</dbReference>
<dbReference type="PATRIC" id="fig|999894.6.peg.517"/>
<dbReference type="InterPro" id="IPR001623">
    <property type="entry name" value="DnaJ_domain"/>
</dbReference>
<dbReference type="GO" id="GO:0031072">
    <property type="term" value="F:heat shock protein binding"/>
    <property type="evidence" value="ECO:0007669"/>
    <property type="project" value="InterPro"/>
</dbReference>
<feature type="domain" description="CR-type" evidence="10">
    <location>
        <begin position="90"/>
        <end position="167"/>
    </location>
</feature>
<dbReference type="STRING" id="999894.TDIS_0515"/>
<dbReference type="PANTHER" id="PTHR43096:SF52">
    <property type="entry name" value="DNAJ HOMOLOG 1, MITOCHONDRIAL-RELATED"/>
    <property type="match status" value="1"/>
</dbReference>
<dbReference type="PROSITE" id="PS51188">
    <property type="entry name" value="ZF_CR"/>
    <property type="match status" value="1"/>
</dbReference>
<dbReference type="Proteomes" id="UP000078390">
    <property type="component" value="Unassembled WGS sequence"/>
</dbReference>
<keyword evidence="1" id="KW-0235">DNA replication</keyword>
<sequence>MMSDPFKVLGIEKGASWEEIRRAYLRKVRKLHPDRGGDPEAYLRLQASYEALRSLYESRKRAQIVRERPGKGDYFLSFIELTVREAAQGAEKWIKVPDELAVCGECQGSGFDPRGRRRICEWCSGEGLISEKESPLYKHPCPRCKGEGEILLDICPRCRGRGEVRGEKEILILIPAGVRDGDLLFVPRSPDGPALDVFLEVLIKKDEDFFFEDDNLVARIKVPFWKAVLGGRVKVKTLEGEEEIEVPRGLPSGARLILNHRGPFRPDGRRGNLVLEFELWFPREYPAEALRYFQRFYEIMEEEYGGTSGIKQ</sequence>
<evidence type="ECO:0000256" key="8">
    <source>
        <dbReference type="PROSITE-ProRule" id="PRU00546"/>
    </source>
</evidence>
<dbReference type="GO" id="GO:0042026">
    <property type="term" value="P:protein refolding"/>
    <property type="evidence" value="ECO:0007669"/>
    <property type="project" value="TreeGrafter"/>
</dbReference>
<keyword evidence="5 8" id="KW-0862">Zinc</keyword>
<protein>
    <recommendedName>
        <fullName evidence="13">Chaperone protein DnaJ</fullName>
    </recommendedName>
</protein>
<dbReference type="PROSITE" id="PS50076">
    <property type="entry name" value="DNAJ_2"/>
    <property type="match status" value="1"/>
</dbReference>
<evidence type="ECO:0000256" key="1">
    <source>
        <dbReference type="ARBA" id="ARBA00022705"/>
    </source>
</evidence>
<dbReference type="EMBL" id="LWLG01000002">
    <property type="protein sequence ID" value="OAQ21295.1"/>
    <property type="molecule type" value="Genomic_DNA"/>
</dbReference>
<dbReference type="InterPro" id="IPR002939">
    <property type="entry name" value="DnaJ_C"/>
</dbReference>
<dbReference type="InterPro" id="IPR036869">
    <property type="entry name" value="J_dom_sf"/>
</dbReference>
<organism evidence="11 12">
    <name type="scientific">Thermosulfurimonas dismutans</name>
    <dbReference type="NCBI Taxonomy" id="999894"/>
    <lineage>
        <taxon>Bacteria</taxon>
        <taxon>Pseudomonadati</taxon>
        <taxon>Thermodesulfobacteriota</taxon>
        <taxon>Thermodesulfobacteria</taxon>
        <taxon>Thermodesulfobacteriales</taxon>
        <taxon>Thermodesulfobacteriaceae</taxon>
        <taxon>Thermosulfurimonas</taxon>
    </lineage>
</organism>
<dbReference type="Pfam" id="PF00226">
    <property type="entry name" value="DnaJ"/>
    <property type="match status" value="1"/>
</dbReference>
<dbReference type="RefSeq" id="WP_084270916.1">
    <property type="nucleotide sequence ID" value="NZ_LWLG01000002.1"/>
</dbReference>
<dbReference type="CDD" id="cd06257">
    <property type="entry name" value="DnaJ"/>
    <property type="match status" value="1"/>
</dbReference>
<dbReference type="GO" id="GO:0006260">
    <property type="term" value="P:DNA replication"/>
    <property type="evidence" value="ECO:0007669"/>
    <property type="project" value="UniProtKB-KW"/>
</dbReference>
<dbReference type="Gene3D" id="2.10.230.10">
    <property type="entry name" value="Heat shock protein DnaJ, cysteine-rich domain"/>
    <property type="match status" value="1"/>
</dbReference>
<dbReference type="GO" id="GO:0008270">
    <property type="term" value="F:zinc ion binding"/>
    <property type="evidence" value="ECO:0007669"/>
    <property type="project" value="UniProtKB-KW"/>
</dbReference>
<proteinExistence type="predicted"/>
<gene>
    <name evidence="11" type="ORF">TDIS_0515</name>
</gene>
<dbReference type="Gene3D" id="1.10.287.110">
    <property type="entry name" value="DnaJ domain"/>
    <property type="match status" value="1"/>
</dbReference>
<dbReference type="Pfam" id="PF01556">
    <property type="entry name" value="DnaJ_C"/>
    <property type="match status" value="1"/>
</dbReference>
<reference evidence="11 12" key="1">
    <citation type="submission" date="2016-04" db="EMBL/GenBank/DDBJ databases">
        <title>Genome analysis of Thermosulfurimonas dismutans, the first thermophilic sulfur-disproportionating bacterium of the phylum Thermodesulfobacteria.</title>
        <authorList>
            <person name="Mardanov A.V."/>
            <person name="Beletsky A.V."/>
            <person name="Kadnikov V.V."/>
            <person name="Slobodkin A.I."/>
            <person name="Ravin N.V."/>
        </authorList>
    </citation>
    <scope>NUCLEOTIDE SEQUENCE [LARGE SCALE GENOMIC DNA]</scope>
    <source>
        <strain evidence="11 12">S95</strain>
    </source>
</reference>
<dbReference type="GO" id="GO:0005737">
    <property type="term" value="C:cytoplasm"/>
    <property type="evidence" value="ECO:0007669"/>
    <property type="project" value="TreeGrafter"/>
</dbReference>
<evidence type="ECO:0000259" key="10">
    <source>
        <dbReference type="PROSITE" id="PS51188"/>
    </source>
</evidence>
<keyword evidence="7" id="KW-0143">Chaperone</keyword>
<dbReference type="GO" id="GO:0051082">
    <property type="term" value="F:unfolded protein binding"/>
    <property type="evidence" value="ECO:0007669"/>
    <property type="project" value="InterPro"/>
</dbReference>
<dbReference type="OrthoDB" id="9781004at2"/>
<dbReference type="SUPFAM" id="SSF57938">
    <property type="entry name" value="DnaJ/Hsp40 cysteine-rich domain"/>
    <property type="match status" value="1"/>
</dbReference>
<evidence type="ECO:0000256" key="3">
    <source>
        <dbReference type="ARBA" id="ARBA00022737"/>
    </source>
</evidence>
<feature type="domain" description="J" evidence="9">
    <location>
        <begin position="4"/>
        <end position="70"/>
    </location>
</feature>
<evidence type="ECO:0000256" key="6">
    <source>
        <dbReference type="ARBA" id="ARBA00023016"/>
    </source>
</evidence>
<dbReference type="Gene3D" id="2.60.260.20">
    <property type="entry name" value="Urease metallochaperone UreE, N-terminal domain"/>
    <property type="match status" value="2"/>
</dbReference>